<proteinExistence type="inferred from homology"/>
<evidence type="ECO:0000256" key="11">
    <source>
        <dbReference type="ARBA" id="ARBA00042436"/>
    </source>
</evidence>
<name>A0A1S3DGC2_DIACI</name>
<sequence length="288" mass="33087">MTDSSSDEDNEIWVYYKNREEWKDLRPIPQDDGPTPVVAIAYSQKFTDIYDFFRAVVNAGEKSERALALTADAITMNPANYTVWQYRREILKALNKDLHQELKYIGEKIKENSKNYQVWRHRQIIVEWMGEPDEELALTAAILAQDAKNYHAWQHRQWVISTYNVLLHSDRGLQDPRVIQWCEQLYNTGCTSPHLLAYLIDVAIESGEASGLERALQMCKDLATSYDRIRRTYWDYVARGIVQSQEKTNEVNHTASASPNEISPDTNQPEVTDGNLSEISTPVSATPT</sequence>
<evidence type="ECO:0000256" key="13">
    <source>
        <dbReference type="ARBA" id="ARBA00043219"/>
    </source>
</evidence>
<evidence type="ECO:0000256" key="1">
    <source>
        <dbReference type="ARBA" id="ARBA00001946"/>
    </source>
</evidence>
<comment type="similarity">
    <text evidence="2">Belongs to the protein prenyltransferase subunit alpha family.</text>
</comment>
<evidence type="ECO:0000256" key="5">
    <source>
        <dbReference type="ARBA" id="ARBA00022602"/>
    </source>
</evidence>
<evidence type="ECO:0000256" key="4">
    <source>
        <dbReference type="ARBA" id="ARBA00012702"/>
    </source>
</evidence>
<dbReference type="GO" id="GO:0004662">
    <property type="term" value="F:CAAX-protein geranylgeranyltransferase activity"/>
    <property type="evidence" value="ECO:0007669"/>
    <property type="project" value="UniProtKB-EC"/>
</dbReference>
<evidence type="ECO:0000256" key="10">
    <source>
        <dbReference type="ARBA" id="ARBA00041392"/>
    </source>
</evidence>
<dbReference type="Gene3D" id="1.25.40.120">
    <property type="entry name" value="Protein prenylyltransferase"/>
    <property type="match status" value="2"/>
</dbReference>
<dbReference type="EC" id="2.5.1.59" evidence="3"/>
<feature type="region of interest" description="Disordered" evidence="14">
    <location>
        <begin position="247"/>
        <end position="288"/>
    </location>
</feature>
<keyword evidence="7" id="KW-0677">Repeat</keyword>
<protein>
    <recommendedName>
        <fullName evidence="9">Protein farnesyltransferase/geranylgeranyltransferase type-1 subunit alpha</fullName>
        <ecNumber evidence="4">2.5.1.58</ecNumber>
        <ecNumber evidence="3">2.5.1.59</ecNumber>
    </recommendedName>
    <alternativeName>
        <fullName evidence="12">CAAX farnesyltransferase subunit alpha</fullName>
    </alternativeName>
    <alternativeName>
        <fullName evidence="11">FTase-alpha</fullName>
    </alternativeName>
    <alternativeName>
        <fullName evidence="10">Ras proteins prenyltransferase subunit alpha</fullName>
    </alternativeName>
    <alternativeName>
        <fullName evidence="13">Type I protein geranyl-geranyltransferase subunit alpha</fullName>
    </alternativeName>
</protein>
<dbReference type="STRING" id="121845.A0A1S3DGC2"/>
<evidence type="ECO:0000256" key="12">
    <source>
        <dbReference type="ARBA" id="ARBA00043086"/>
    </source>
</evidence>
<reference evidence="16" key="1">
    <citation type="submission" date="2025-08" db="UniProtKB">
        <authorList>
            <consortium name="RefSeq"/>
        </authorList>
    </citation>
    <scope>IDENTIFICATION</scope>
</reference>
<evidence type="ECO:0000256" key="7">
    <source>
        <dbReference type="ARBA" id="ARBA00022737"/>
    </source>
</evidence>
<keyword evidence="8" id="KW-0460">Magnesium</keyword>
<dbReference type="PANTHER" id="PTHR11129">
    <property type="entry name" value="PROTEIN FARNESYLTRANSFERASE ALPHA SUBUNIT/RAB GERANYLGERANYL TRANSFERASE ALPHA SUBUNIT"/>
    <property type="match status" value="1"/>
</dbReference>
<accession>A0A1S3DGC2</accession>
<keyword evidence="15" id="KW-1185">Reference proteome</keyword>
<organism evidence="15 16">
    <name type="scientific">Diaphorina citri</name>
    <name type="common">Asian citrus psyllid</name>
    <dbReference type="NCBI Taxonomy" id="121845"/>
    <lineage>
        <taxon>Eukaryota</taxon>
        <taxon>Metazoa</taxon>
        <taxon>Ecdysozoa</taxon>
        <taxon>Arthropoda</taxon>
        <taxon>Hexapoda</taxon>
        <taxon>Insecta</taxon>
        <taxon>Pterygota</taxon>
        <taxon>Neoptera</taxon>
        <taxon>Paraneoptera</taxon>
        <taxon>Hemiptera</taxon>
        <taxon>Sternorrhyncha</taxon>
        <taxon>Psylloidea</taxon>
        <taxon>Psyllidae</taxon>
        <taxon>Diaphorininae</taxon>
        <taxon>Diaphorina</taxon>
    </lineage>
</organism>
<evidence type="ECO:0000256" key="6">
    <source>
        <dbReference type="ARBA" id="ARBA00022679"/>
    </source>
</evidence>
<dbReference type="PaxDb" id="121845-A0A1S3DGC2"/>
<dbReference type="PANTHER" id="PTHR11129:SF1">
    <property type="entry name" value="PROTEIN FARNESYLTRANSFERASE_GERANYLGERANYLTRANSFERASE TYPE-1 SUBUNIT ALPHA"/>
    <property type="match status" value="1"/>
</dbReference>
<evidence type="ECO:0000256" key="2">
    <source>
        <dbReference type="ARBA" id="ARBA00006734"/>
    </source>
</evidence>
<evidence type="ECO:0000256" key="14">
    <source>
        <dbReference type="SAM" id="MobiDB-lite"/>
    </source>
</evidence>
<dbReference type="GO" id="GO:0005953">
    <property type="term" value="C:CAAX-protein geranylgeranyltransferase complex"/>
    <property type="evidence" value="ECO:0007669"/>
    <property type="project" value="TreeGrafter"/>
</dbReference>
<dbReference type="RefSeq" id="XP_008481074.1">
    <property type="nucleotide sequence ID" value="XM_008482852.3"/>
</dbReference>
<dbReference type="Pfam" id="PF01239">
    <property type="entry name" value="PPTA"/>
    <property type="match status" value="3"/>
</dbReference>
<comment type="cofactor">
    <cofactor evidence="1">
        <name>Mg(2+)</name>
        <dbReference type="ChEBI" id="CHEBI:18420"/>
    </cofactor>
</comment>
<dbReference type="PROSITE" id="PS51147">
    <property type="entry name" value="PFTA"/>
    <property type="match status" value="3"/>
</dbReference>
<dbReference type="OMA" id="DEDNEIW"/>
<evidence type="ECO:0000256" key="8">
    <source>
        <dbReference type="ARBA" id="ARBA00022842"/>
    </source>
</evidence>
<dbReference type="InterPro" id="IPR002088">
    <property type="entry name" value="Prenyl_trans_a"/>
</dbReference>
<dbReference type="AlphaFoldDB" id="A0A1S3DGC2"/>
<dbReference type="GO" id="GO:0004660">
    <property type="term" value="F:protein farnesyltransferase activity"/>
    <property type="evidence" value="ECO:0007669"/>
    <property type="project" value="UniProtKB-EC"/>
</dbReference>
<evidence type="ECO:0000256" key="3">
    <source>
        <dbReference type="ARBA" id="ARBA00012700"/>
    </source>
</evidence>
<evidence type="ECO:0000313" key="15">
    <source>
        <dbReference type="Proteomes" id="UP000079169"/>
    </source>
</evidence>
<dbReference type="EC" id="2.5.1.58" evidence="4"/>
<evidence type="ECO:0000256" key="9">
    <source>
        <dbReference type="ARBA" id="ARBA00040965"/>
    </source>
</evidence>
<evidence type="ECO:0000313" key="16">
    <source>
        <dbReference type="RefSeq" id="XP_008481074.1"/>
    </source>
</evidence>
<keyword evidence="5" id="KW-0637">Prenyltransferase</keyword>
<dbReference type="CTD" id="2339"/>
<gene>
    <name evidence="16" type="primary">LOC103517803</name>
</gene>
<dbReference type="SUPFAM" id="SSF48439">
    <property type="entry name" value="Protein prenylyltransferase"/>
    <property type="match status" value="1"/>
</dbReference>
<dbReference type="KEGG" id="dci:103517803"/>
<dbReference type="GO" id="GO:0005965">
    <property type="term" value="C:protein farnesyltransferase complex"/>
    <property type="evidence" value="ECO:0007669"/>
    <property type="project" value="TreeGrafter"/>
</dbReference>
<dbReference type="Proteomes" id="UP000079169">
    <property type="component" value="Unplaced"/>
</dbReference>
<dbReference type="GeneID" id="103517803"/>
<keyword evidence="6" id="KW-0808">Transferase</keyword>